<dbReference type="Pfam" id="PF00746">
    <property type="entry name" value="Gram_pos_anchor"/>
    <property type="match status" value="1"/>
</dbReference>
<dbReference type="Proteomes" id="UP000434639">
    <property type="component" value="Unassembled WGS sequence"/>
</dbReference>
<dbReference type="AlphaFoldDB" id="A0A7X2S761"/>
<protein>
    <submittedName>
        <fullName evidence="8">LPXTG cell wall anchor domain-containing protein</fullName>
    </submittedName>
</protein>
<evidence type="ECO:0000313" key="9">
    <source>
        <dbReference type="Proteomes" id="UP000434639"/>
    </source>
</evidence>
<evidence type="ECO:0000256" key="2">
    <source>
        <dbReference type="ARBA" id="ARBA00022512"/>
    </source>
</evidence>
<organism evidence="8 9">
    <name type="scientific">Metabacillus mangrovi</name>
    <dbReference type="NCBI Taxonomy" id="1491830"/>
    <lineage>
        <taxon>Bacteria</taxon>
        <taxon>Bacillati</taxon>
        <taxon>Bacillota</taxon>
        <taxon>Bacilli</taxon>
        <taxon>Bacillales</taxon>
        <taxon>Bacillaceae</taxon>
        <taxon>Metabacillus</taxon>
    </lineage>
</organism>
<evidence type="ECO:0000256" key="6">
    <source>
        <dbReference type="SAM" id="Phobius"/>
    </source>
</evidence>
<evidence type="ECO:0000256" key="1">
    <source>
        <dbReference type="ARBA" id="ARBA00004168"/>
    </source>
</evidence>
<feature type="domain" description="Gram-positive cocci surface proteins LPxTG" evidence="7">
    <location>
        <begin position="176"/>
        <end position="206"/>
    </location>
</feature>
<feature type="transmembrane region" description="Helical" evidence="6">
    <location>
        <begin position="187"/>
        <end position="204"/>
    </location>
</feature>
<name>A0A7X2S761_9BACI</name>
<keyword evidence="2" id="KW-0134">Cell wall</keyword>
<dbReference type="NCBIfam" id="TIGR01167">
    <property type="entry name" value="LPXTG_anchor"/>
    <property type="match status" value="1"/>
</dbReference>
<evidence type="ECO:0000256" key="4">
    <source>
        <dbReference type="ARBA" id="ARBA00022729"/>
    </source>
</evidence>
<comment type="caution">
    <text evidence="8">The sequence shown here is derived from an EMBL/GenBank/DDBJ whole genome shotgun (WGS) entry which is preliminary data.</text>
</comment>
<evidence type="ECO:0000256" key="3">
    <source>
        <dbReference type="ARBA" id="ARBA00022525"/>
    </source>
</evidence>
<dbReference type="EMBL" id="WMIB01000015">
    <property type="protein sequence ID" value="MTH54533.1"/>
    <property type="molecule type" value="Genomic_DNA"/>
</dbReference>
<keyword evidence="6" id="KW-0472">Membrane</keyword>
<keyword evidence="6" id="KW-1133">Transmembrane helix</keyword>
<dbReference type="OrthoDB" id="2566057at2"/>
<dbReference type="InterPro" id="IPR019931">
    <property type="entry name" value="LPXTG_anchor"/>
</dbReference>
<evidence type="ECO:0000313" key="8">
    <source>
        <dbReference type="EMBL" id="MTH54533.1"/>
    </source>
</evidence>
<sequence length="214" mass="23993">MHFISYFYKMLMVCLLVCLIFPYSNTKAEIIPLDLVIDAKETLFGIENFKPGDWAERTVKVTNRGREDFAYRAYSEMISGSDKLYNALETEIRNGNELLFKGRLANANLSSPRPLKSYEEEQLQIVVRFPAELGNEFQGLQTKVLISFTAEAALPGGGTNQNEIVNEGNENTLPSDVLPKTGEENPIVMILTGILLAVAGVLLYKKPAREQHFL</sequence>
<reference evidence="8 9" key="1">
    <citation type="journal article" date="2017" name="Int. J. Syst. Evol. Microbiol.">
        <title>Bacillus mangrovi sp. nov., isolated from a sediment sample from a mangrove forest.</title>
        <authorList>
            <person name="Gupta V."/>
            <person name="Singh P.K."/>
            <person name="Korpole S."/>
            <person name="Tanuku N.R.S."/>
            <person name="Pinnaka A.K."/>
        </authorList>
    </citation>
    <scope>NUCLEOTIDE SEQUENCE [LARGE SCALE GENOMIC DNA]</scope>
    <source>
        <strain evidence="8 9">KCTC 33872</strain>
    </source>
</reference>
<keyword evidence="4" id="KW-0732">Signal</keyword>
<comment type="subcellular location">
    <subcellularLocation>
        <location evidence="1">Secreted</location>
        <location evidence="1">Cell wall</location>
        <topology evidence="1">Peptidoglycan-anchor</topology>
    </subcellularLocation>
</comment>
<keyword evidence="9" id="KW-1185">Reference proteome</keyword>
<accession>A0A7X2S761</accession>
<keyword evidence="3" id="KW-0964">Secreted</keyword>
<gene>
    <name evidence="8" type="ORF">GKZ89_14100</name>
</gene>
<dbReference type="RefSeq" id="WP_155113045.1">
    <property type="nucleotide sequence ID" value="NZ_WMIB01000015.1"/>
</dbReference>
<evidence type="ECO:0000256" key="5">
    <source>
        <dbReference type="ARBA" id="ARBA00023088"/>
    </source>
</evidence>
<evidence type="ECO:0000259" key="7">
    <source>
        <dbReference type="Pfam" id="PF00746"/>
    </source>
</evidence>
<keyword evidence="5" id="KW-0572">Peptidoglycan-anchor</keyword>
<proteinExistence type="predicted"/>
<keyword evidence="6" id="KW-0812">Transmembrane</keyword>